<keyword evidence="3" id="KW-0378">Hydrolase</keyword>
<dbReference type="RefSeq" id="WP_043778227.1">
    <property type="nucleotide sequence ID" value="NZ_CP021081.1"/>
</dbReference>
<dbReference type="InterPro" id="IPR043504">
    <property type="entry name" value="Peptidase_S1_PA_chymotrypsin"/>
</dbReference>
<dbReference type="SMART" id="SM00228">
    <property type="entry name" value="PDZ"/>
    <property type="match status" value="1"/>
</dbReference>
<feature type="domain" description="PDZ" evidence="4">
    <location>
        <begin position="304"/>
        <end position="406"/>
    </location>
</feature>
<evidence type="ECO:0000256" key="3">
    <source>
        <dbReference type="ARBA" id="ARBA00022801"/>
    </source>
</evidence>
<dbReference type="EMBL" id="CP021081">
    <property type="protein sequence ID" value="ASN81476.1"/>
    <property type="molecule type" value="Genomic_DNA"/>
</dbReference>
<dbReference type="PANTHER" id="PTHR43343:SF3">
    <property type="entry name" value="PROTEASE DO-LIKE 8, CHLOROPLASTIC"/>
    <property type="match status" value="1"/>
</dbReference>
<evidence type="ECO:0000313" key="6">
    <source>
        <dbReference type="Proteomes" id="UP000259030"/>
    </source>
</evidence>
<reference evidence="5 6" key="1">
    <citation type="submission" date="2017-05" db="EMBL/GenBank/DDBJ databases">
        <title>The complete genome sequence of Deinococcus ficus isolated from the rhizosphere of the Ficus religiosa L. in Taiwan.</title>
        <authorList>
            <person name="Wu K.-M."/>
            <person name="Liao T.-L."/>
            <person name="Liu Y.-M."/>
            <person name="Young C.-C."/>
            <person name="Tsai S.-F."/>
        </authorList>
    </citation>
    <scope>NUCLEOTIDE SEQUENCE [LARGE SCALE GENOMIC DNA]</scope>
    <source>
        <strain evidence="5 6">CC-FR2-10</strain>
    </source>
</reference>
<protein>
    <submittedName>
        <fullName evidence="5">Peptidase S1</fullName>
    </submittedName>
</protein>
<evidence type="ECO:0000256" key="2">
    <source>
        <dbReference type="ARBA" id="ARBA00022670"/>
    </source>
</evidence>
<name>A0A221SY02_9DEIO</name>
<dbReference type="Pfam" id="PF13180">
    <property type="entry name" value="PDZ_2"/>
    <property type="match status" value="1"/>
</dbReference>
<organism evidence="5 6">
    <name type="scientific">Deinococcus ficus</name>
    <dbReference type="NCBI Taxonomy" id="317577"/>
    <lineage>
        <taxon>Bacteria</taxon>
        <taxon>Thermotogati</taxon>
        <taxon>Deinococcota</taxon>
        <taxon>Deinococci</taxon>
        <taxon>Deinococcales</taxon>
        <taxon>Deinococcaceae</taxon>
        <taxon>Deinococcus</taxon>
    </lineage>
</organism>
<accession>A0A221SY02</accession>
<dbReference type="Pfam" id="PF13365">
    <property type="entry name" value="Trypsin_2"/>
    <property type="match status" value="1"/>
</dbReference>
<dbReference type="PANTHER" id="PTHR43343">
    <property type="entry name" value="PEPTIDASE S12"/>
    <property type="match status" value="1"/>
</dbReference>
<dbReference type="Proteomes" id="UP000259030">
    <property type="component" value="Chromosome"/>
</dbReference>
<dbReference type="InterPro" id="IPR001478">
    <property type="entry name" value="PDZ"/>
</dbReference>
<dbReference type="InterPro" id="IPR009003">
    <property type="entry name" value="Peptidase_S1_PA"/>
</dbReference>
<dbReference type="SUPFAM" id="SSF50494">
    <property type="entry name" value="Trypsin-like serine proteases"/>
    <property type="match status" value="1"/>
</dbReference>
<comment type="similarity">
    <text evidence="1">Belongs to the peptidase S1C family.</text>
</comment>
<dbReference type="CDD" id="cd06779">
    <property type="entry name" value="cpPDZ_Deg_HtrA-like"/>
    <property type="match status" value="1"/>
</dbReference>
<dbReference type="InterPro" id="IPR051201">
    <property type="entry name" value="Chloro_Bact_Ser_Proteases"/>
</dbReference>
<dbReference type="SUPFAM" id="SSF50156">
    <property type="entry name" value="PDZ domain-like"/>
    <property type="match status" value="1"/>
</dbReference>
<dbReference type="Gene3D" id="2.30.42.10">
    <property type="match status" value="1"/>
</dbReference>
<keyword evidence="2" id="KW-0645">Protease</keyword>
<sequence>MAAPRPAVAITLVLLGLGLGATLLRDQVPLGGAGAPPSASAPAREAAARLQNEQNTMDIVSRYEPGLVFISTANQVVRADPMGWMFGEGPQTEVQQGVGSGFFVNAQGDILTNYHVVAAENGVGAADSITVRVMGQAQAVPARVIGLAPQYDLALIRPVNLDKKWIRPIPLGNSDALKVGQKAVAMGAPFGLEFSVTEGIVSSTARQVPMGFSAGGQGITQKAIQTDAAINPGNSGGPLLDSGGNVIGINTQIYSPSGQAGAAQSAGVGFAIPINAARNLLPRLQAAGGGLVLAPTLGLEPGLVIRTRGGDLPAGLSVLSSAALADLGLPDSGLLLGRVEPGSPAAEAGLKGGRETRAFPGGRITLGGDVIVSADGQPVDALEDVQAVLLGKQEGDTVTLGIRRGGQGEPQQVRVTLSARAFQ</sequence>
<dbReference type="InterPro" id="IPR036034">
    <property type="entry name" value="PDZ_sf"/>
</dbReference>
<dbReference type="InterPro" id="IPR001940">
    <property type="entry name" value="Peptidase_S1C"/>
</dbReference>
<gene>
    <name evidence="5" type="ORF">DFI_11110</name>
</gene>
<dbReference type="GO" id="GO:0006508">
    <property type="term" value="P:proteolysis"/>
    <property type="evidence" value="ECO:0007669"/>
    <property type="project" value="UniProtKB-KW"/>
</dbReference>
<dbReference type="PRINTS" id="PR00834">
    <property type="entry name" value="PROTEASES2C"/>
</dbReference>
<evidence type="ECO:0000259" key="4">
    <source>
        <dbReference type="PROSITE" id="PS50106"/>
    </source>
</evidence>
<evidence type="ECO:0000313" key="5">
    <source>
        <dbReference type="EMBL" id="ASN81476.1"/>
    </source>
</evidence>
<evidence type="ECO:0000256" key="1">
    <source>
        <dbReference type="ARBA" id="ARBA00010541"/>
    </source>
</evidence>
<dbReference type="PROSITE" id="PS50106">
    <property type="entry name" value="PDZ"/>
    <property type="match status" value="1"/>
</dbReference>
<dbReference type="KEGG" id="dfc:DFI_11110"/>
<proteinExistence type="inferred from homology"/>
<dbReference type="STRING" id="317577.GCA_000419625_01703"/>
<keyword evidence="6" id="KW-1185">Reference proteome</keyword>
<dbReference type="GO" id="GO:0004252">
    <property type="term" value="F:serine-type endopeptidase activity"/>
    <property type="evidence" value="ECO:0007669"/>
    <property type="project" value="InterPro"/>
</dbReference>
<dbReference type="AlphaFoldDB" id="A0A221SY02"/>
<dbReference type="Gene3D" id="2.40.10.10">
    <property type="entry name" value="Trypsin-like serine proteases"/>
    <property type="match status" value="2"/>
</dbReference>